<dbReference type="GO" id="GO:0044613">
    <property type="term" value="C:nuclear pore central transport channel"/>
    <property type="evidence" value="ECO:0007669"/>
    <property type="project" value="TreeGrafter"/>
</dbReference>
<feature type="non-terminal residue" evidence="16">
    <location>
        <position position="328"/>
    </location>
</feature>
<dbReference type="GO" id="GO:0006607">
    <property type="term" value="P:NLS-bearing protein import into nucleus"/>
    <property type="evidence" value="ECO:0007669"/>
    <property type="project" value="TreeGrafter"/>
</dbReference>
<dbReference type="GO" id="GO:0044615">
    <property type="term" value="C:nuclear pore nuclear basket"/>
    <property type="evidence" value="ECO:0007669"/>
    <property type="project" value="TreeGrafter"/>
</dbReference>
<evidence type="ECO:0000256" key="14">
    <source>
        <dbReference type="SAM" id="MobiDB-lite"/>
    </source>
</evidence>
<dbReference type="InterPro" id="IPR017389">
    <property type="entry name" value="Nucleoporin_NUP53"/>
</dbReference>
<feature type="non-terminal residue" evidence="16">
    <location>
        <position position="1"/>
    </location>
</feature>
<dbReference type="OrthoDB" id="3365060at2759"/>
<dbReference type="PANTHER" id="PTHR21527:SF6">
    <property type="entry name" value="NUCLEOPORIN NUP35"/>
    <property type="match status" value="1"/>
</dbReference>
<proteinExistence type="inferred from homology"/>
<dbReference type="FunFam" id="3.30.70.330:FF:000095">
    <property type="entry name" value="Putative Nucleoporin NUP53"/>
    <property type="match status" value="1"/>
</dbReference>
<dbReference type="GO" id="GO:0031965">
    <property type="term" value="C:nuclear membrane"/>
    <property type="evidence" value="ECO:0007669"/>
    <property type="project" value="InterPro"/>
</dbReference>
<evidence type="ECO:0000313" key="17">
    <source>
        <dbReference type="Proteomes" id="UP000660247"/>
    </source>
</evidence>
<evidence type="ECO:0000259" key="15">
    <source>
        <dbReference type="PROSITE" id="PS51472"/>
    </source>
</evidence>
<evidence type="ECO:0000256" key="13">
    <source>
        <dbReference type="PROSITE-ProRule" id="PRU00804"/>
    </source>
</evidence>
<sequence length="328" mass="34973">PRFLKFVFVNTGAEPMTLGSPTSPKAGASAQFFPGFLMGDLPTPVTPQQRGLSGPSAGGMETRSPLLAGGSLPKPVVPTHKDKGGAPPVRSIYDELSSNGLGSMPLTSRRPASFSLTQSPSVSTMPSTPGTGRSSGMFSPASIGQPKKTTLSPAQLDPFYTQGDSLTSEDQLDDTWVTVFGFPQGLASFILLEFAQYGIILKQVTSNTGNWMHIQYQSNLQARRALSKDGRIFGGSIMVGVKPCIDKSVMENLDKSSTSSTSSVFSPPTKSVGTPVKTVNNTSRISTMRPLATAYKASSSDYQVVRDKQTPRKDESIISKALEYVFGW</sequence>
<keyword evidence="8 13" id="KW-0906">Nuclear pore complex</keyword>
<dbReference type="Proteomes" id="UP000660247">
    <property type="component" value="Unassembled WGS sequence"/>
</dbReference>
<keyword evidence="17" id="KW-1185">Reference proteome</keyword>
<dbReference type="PANTHER" id="PTHR21527">
    <property type="entry name" value="NUCLEOPORIN NUP35"/>
    <property type="match status" value="1"/>
</dbReference>
<keyword evidence="5 13" id="KW-0509">mRNA transport</keyword>
<name>A0A851DJS4_TODME</name>
<feature type="region of interest" description="Disordered" evidence="14">
    <location>
        <begin position="43"/>
        <end position="162"/>
    </location>
</feature>
<feature type="compositionally biased region" description="Polar residues" evidence="14">
    <location>
        <begin position="114"/>
        <end position="137"/>
    </location>
</feature>
<dbReference type="PROSITE" id="PS51472">
    <property type="entry name" value="RRM_NUP35"/>
    <property type="match status" value="1"/>
</dbReference>
<dbReference type="PIRSF" id="PIRSF038119">
    <property type="entry name" value="Nucleoporin_NUP53"/>
    <property type="match status" value="1"/>
</dbReference>
<evidence type="ECO:0000313" key="16">
    <source>
        <dbReference type="EMBL" id="NWI70389.1"/>
    </source>
</evidence>
<evidence type="ECO:0000256" key="10">
    <source>
        <dbReference type="ARBA" id="ARBA00029997"/>
    </source>
</evidence>
<dbReference type="GO" id="GO:0003676">
    <property type="term" value="F:nucleic acid binding"/>
    <property type="evidence" value="ECO:0007669"/>
    <property type="project" value="InterPro"/>
</dbReference>
<evidence type="ECO:0000256" key="1">
    <source>
        <dbReference type="ARBA" id="ARBA00004567"/>
    </source>
</evidence>
<dbReference type="InterPro" id="IPR012677">
    <property type="entry name" value="Nucleotide-bd_a/b_plait_sf"/>
</dbReference>
<evidence type="ECO:0000256" key="8">
    <source>
        <dbReference type="ARBA" id="ARBA00023132"/>
    </source>
</evidence>
<accession>A0A851DJS4</accession>
<dbReference type="GO" id="GO:0005543">
    <property type="term" value="F:phospholipid binding"/>
    <property type="evidence" value="ECO:0007669"/>
    <property type="project" value="TreeGrafter"/>
</dbReference>
<dbReference type="SUPFAM" id="SSF54928">
    <property type="entry name" value="RNA-binding domain, RBD"/>
    <property type="match status" value="1"/>
</dbReference>
<dbReference type="AlphaFoldDB" id="A0A851DJS4"/>
<dbReference type="InterPro" id="IPR035979">
    <property type="entry name" value="RBD_domain_sf"/>
</dbReference>
<dbReference type="GO" id="GO:0051028">
    <property type="term" value="P:mRNA transport"/>
    <property type="evidence" value="ECO:0007669"/>
    <property type="project" value="UniProtKB-UniRule"/>
</dbReference>
<keyword evidence="6" id="KW-0653">Protein transport</keyword>
<organism evidence="16 17">
    <name type="scientific">Todus mexicanus</name>
    <name type="common">Puerto Rican tody</name>
    <dbReference type="NCBI Taxonomy" id="135184"/>
    <lineage>
        <taxon>Eukaryota</taxon>
        <taxon>Metazoa</taxon>
        <taxon>Chordata</taxon>
        <taxon>Craniata</taxon>
        <taxon>Vertebrata</taxon>
        <taxon>Euteleostomi</taxon>
        <taxon>Archelosauria</taxon>
        <taxon>Archosauria</taxon>
        <taxon>Dinosauria</taxon>
        <taxon>Saurischia</taxon>
        <taxon>Theropoda</taxon>
        <taxon>Coelurosauria</taxon>
        <taxon>Aves</taxon>
        <taxon>Neognathae</taxon>
        <taxon>Neoaves</taxon>
        <taxon>Telluraves</taxon>
        <taxon>Coraciimorphae</taxon>
        <taxon>Coraciiformes</taxon>
        <taxon>Todidae</taxon>
        <taxon>Todus</taxon>
    </lineage>
</organism>
<evidence type="ECO:0000256" key="6">
    <source>
        <dbReference type="ARBA" id="ARBA00022927"/>
    </source>
</evidence>
<dbReference type="Gene3D" id="3.30.70.330">
    <property type="match status" value="1"/>
</dbReference>
<comment type="subcellular location">
    <subcellularLocation>
        <location evidence="1">Nucleus</location>
        <location evidence="1">Nuclear pore complex</location>
    </subcellularLocation>
</comment>
<gene>
    <name evidence="16" type="primary">Nup35</name>
    <name evidence="16" type="ORF">TODMEX_R02561</name>
</gene>
<evidence type="ECO:0000256" key="4">
    <source>
        <dbReference type="ARBA" id="ARBA00022448"/>
    </source>
</evidence>
<evidence type="ECO:0000256" key="9">
    <source>
        <dbReference type="ARBA" id="ARBA00023242"/>
    </source>
</evidence>
<evidence type="ECO:0000256" key="11">
    <source>
        <dbReference type="ARBA" id="ARBA00030113"/>
    </source>
</evidence>
<evidence type="ECO:0000256" key="2">
    <source>
        <dbReference type="ARBA" id="ARBA00009454"/>
    </source>
</evidence>
<evidence type="ECO:0000256" key="3">
    <source>
        <dbReference type="ARBA" id="ARBA00016439"/>
    </source>
</evidence>
<keyword evidence="4 13" id="KW-0813">Transport</keyword>
<evidence type="ECO:0000256" key="7">
    <source>
        <dbReference type="ARBA" id="ARBA00023010"/>
    </source>
</evidence>
<protein>
    <recommendedName>
        <fullName evidence="3">Nucleoporin NUP35</fullName>
    </recommendedName>
    <alternativeName>
        <fullName evidence="12">35 kDa nucleoporin</fullName>
    </alternativeName>
    <alternativeName>
        <fullName evidence="11">Nuclear pore complex protein Nup53</fullName>
    </alternativeName>
    <alternativeName>
        <fullName evidence="10">Nucleoporin NUP53</fullName>
    </alternativeName>
</protein>
<reference evidence="16" key="1">
    <citation type="submission" date="2019-10" db="EMBL/GenBank/DDBJ databases">
        <title>Bird 10,000 Genomes (B10K) Project - Family phase.</title>
        <authorList>
            <person name="Zhang G."/>
        </authorList>
    </citation>
    <scope>NUCLEOTIDE SEQUENCE</scope>
    <source>
        <strain evidence="16">B10K-DU-002-69</strain>
        <tissue evidence="16">Muscle</tissue>
    </source>
</reference>
<feature type="domain" description="RRM Nup35-type" evidence="15">
    <location>
        <begin position="171"/>
        <end position="251"/>
    </location>
</feature>
<evidence type="ECO:0000256" key="5">
    <source>
        <dbReference type="ARBA" id="ARBA00022816"/>
    </source>
</evidence>
<dbReference type="InterPro" id="IPR007846">
    <property type="entry name" value="RRM_NUP35_dom"/>
</dbReference>
<dbReference type="GO" id="GO:0006999">
    <property type="term" value="P:nuclear pore organization"/>
    <property type="evidence" value="ECO:0007669"/>
    <property type="project" value="TreeGrafter"/>
</dbReference>
<dbReference type="Pfam" id="PF05172">
    <property type="entry name" value="RRM_Nup35"/>
    <property type="match status" value="1"/>
</dbReference>
<keyword evidence="7" id="KW-0811">Translocation</keyword>
<dbReference type="GO" id="GO:0017056">
    <property type="term" value="F:structural constituent of nuclear pore"/>
    <property type="evidence" value="ECO:0007669"/>
    <property type="project" value="InterPro"/>
</dbReference>
<dbReference type="EMBL" id="WEIS01090404">
    <property type="protein sequence ID" value="NWI70389.1"/>
    <property type="molecule type" value="Genomic_DNA"/>
</dbReference>
<comment type="similarity">
    <text evidence="2">Belongs to the Nup35 family.</text>
</comment>
<evidence type="ECO:0000256" key="12">
    <source>
        <dbReference type="ARBA" id="ARBA00030250"/>
    </source>
</evidence>
<comment type="caution">
    <text evidence="16">The sequence shown here is derived from an EMBL/GenBank/DDBJ whole genome shotgun (WGS) entry which is preliminary data.</text>
</comment>
<keyword evidence="9 13" id="KW-0539">Nucleus</keyword>